<keyword evidence="2" id="KW-1185">Reference proteome</keyword>
<gene>
    <name evidence="1" type="ORF">D3P05_16230</name>
</gene>
<accession>A0A419A422</accession>
<evidence type="ECO:0000313" key="1">
    <source>
        <dbReference type="EMBL" id="RJL08416.1"/>
    </source>
</evidence>
<dbReference type="RefSeq" id="WP_119899529.1">
    <property type="nucleotide sequence ID" value="NZ_QNRC01000004.1"/>
</dbReference>
<dbReference type="EMBL" id="QZEW01000075">
    <property type="protein sequence ID" value="RJL08416.1"/>
    <property type="molecule type" value="Genomic_DNA"/>
</dbReference>
<organism evidence="1 2">
    <name type="scientific">Paracoccus siganidrum</name>
    <dbReference type="NCBI Taxonomy" id="1276757"/>
    <lineage>
        <taxon>Bacteria</taxon>
        <taxon>Pseudomonadati</taxon>
        <taxon>Pseudomonadota</taxon>
        <taxon>Alphaproteobacteria</taxon>
        <taxon>Rhodobacterales</taxon>
        <taxon>Paracoccaceae</taxon>
        <taxon>Paracoccus</taxon>
    </lineage>
</organism>
<reference evidence="2" key="1">
    <citation type="submission" date="2018-09" db="EMBL/GenBank/DDBJ databases">
        <title>Paracoccus onubensis nov. sp. a moderate halophilic bacterium isolated from Gruta de las Maravillas (Aracena, Spain).</title>
        <authorList>
            <person name="Jurado V."/>
            <person name="Gutierrez-Patricio S."/>
            <person name="Gonzalez-Pimentel J.L."/>
            <person name="Miller A.Z."/>
            <person name="Laiz L."/>
            <person name="Saiz-Jimenez C."/>
        </authorList>
    </citation>
    <scope>NUCLEOTIDE SEQUENCE [LARGE SCALE GENOMIC DNA]</scope>
    <source>
        <strain evidence="2">DSM 26381</strain>
    </source>
</reference>
<proteinExistence type="predicted"/>
<dbReference type="OrthoDB" id="7889055at2"/>
<protein>
    <submittedName>
        <fullName evidence="1">Uncharacterized protein</fullName>
    </submittedName>
</protein>
<evidence type="ECO:0000313" key="2">
    <source>
        <dbReference type="Proteomes" id="UP000283587"/>
    </source>
</evidence>
<sequence length="125" mass="13239">MSLLDEIRAEIGAVFEDTSLFFSDAVLTRATGSGGWSETAGSVQAYDCKAMVEAYSDQLRAMADIPDADVKLMIVGTSISVDPLKGDVVTVGGRNWSVIHVDVDPARAMWSCQARPVQAAAGEAE</sequence>
<dbReference type="Proteomes" id="UP000283587">
    <property type="component" value="Unassembled WGS sequence"/>
</dbReference>
<name>A0A419A422_9RHOB</name>
<comment type="caution">
    <text evidence="1">The sequence shown here is derived from an EMBL/GenBank/DDBJ whole genome shotgun (WGS) entry which is preliminary data.</text>
</comment>
<dbReference type="AlphaFoldDB" id="A0A419A422"/>